<organism evidence="3 5">
    <name type="scientific">Bursaphelenchus xylophilus</name>
    <name type="common">Pinewood nematode worm</name>
    <name type="synonym">Aphelenchoides xylophilus</name>
    <dbReference type="NCBI Taxonomy" id="6326"/>
    <lineage>
        <taxon>Eukaryota</taxon>
        <taxon>Metazoa</taxon>
        <taxon>Ecdysozoa</taxon>
        <taxon>Nematoda</taxon>
        <taxon>Chromadorea</taxon>
        <taxon>Rhabditida</taxon>
        <taxon>Tylenchina</taxon>
        <taxon>Tylenchomorpha</taxon>
        <taxon>Aphelenchoidea</taxon>
        <taxon>Aphelenchoididae</taxon>
        <taxon>Bursaphelenchus</taxon>
    </lineage>
</organism>
<dbReference type="OrthoDB" id="430340at2759"/>
<feature type="transmembrane region" description="Helical" evidence="1">
    <location>
        <begin position="165"/>
        <end position="185"/>
    </location>
</feature>
<name>A0A1I7S2B6_BURXY</name>
<feature type="transmembrane region" description="Helical" evidence="1">
    <location>
        <begin position="543"/>
        <end position="569"/>
    </location>
</feature>
<feature type="transmembrane region" description="Helical" evidence="1">
    <location>
        <begin position="56"/>
        <end position="74"/>
    </location>
</feature>
<evidence type="ECO:0000313" key="4">
    <source>
        <dbReference type="Proteomes" id="UP000659654"/>
    </source>
</evidence>
<feature type="transmembrane region" description="Helical" evidence="1">
    <location>
        <begin position="468"/>
        <end position="490"/>
    </location>
</feature>
<feature type="transmembrane region" description="Helical" evidence="1">
    <location>
        <begin position="388"/>
        <end position="409"/>
    </location>
</feature>
<keyword evidence="1" id="KW-0812">Transmembrane</keyword>
<proteinExistence type="predicted"/>
<keyword evidence="1" id="KW-1133">Transmembrane helix</keyword>
<dbReference type="AlphaFoldDB" id="A0A1I7S2B6"/>
<evidence type="ECO:0000256" key="1">
    <source>
        <dbReference type="SAM" id="Phobius"/>
    </source>
</evidence>
<gene>
    <name evidence="2" type="ORF">BXYJ_LOCUS8593</name>
</gene>
<keyword evidence="1" id="KW-0472">Membrane</keyword>
<feature type="transmembrane region" description="Helical" evidence="1">
    <location>
        <begin position="502"/>
        <end position="523"/>
    </location>
</feature>
<feature type="transmembrane region" description="Helical" evidence="1">
    <location>
        <begin position="429"/>
        <end position="448"/>
    </location>
</feature>
<dbReference type="Proteomes" id="UP000582659">
    <property type="component" value="Unassembled WGS sequence"/>
</dbReference>
<protein>
    <submittedName>
        <fullName evidence="2">(pine wood nematode) hypothetical protein</fullName>
    </submittedName>
</protein>
<sequence>MNARKTDFKEHLKAEFKGELGPLHEIDRDENEFCTRLKKKTRVYCPEGSDRMLGVWLIYFVVSIALCMNVYVLLNRVDTIFYLRLYQLVVSMIMIITTFVMLEFMWFARCNVAKLYRPHTLPRPMLFSGLMLTVGIVLGYAYFVVFNLTFKDCDELVDAHDQNEVWLEIIYDVTMILFCILSFVYLMQRSYYGTLNQKVDHLRRLWINAAVYIVWLQVVVNKGYLSHQTLCQRKELNGSMWCPGVQRQYTCNTSDLQGTRQVWYYLNKGLLSSAITACASEFFPVVLVAHWLVCGGAEERAEDLIRRQRQKKSVRRVLQRFITDISRVVGGRAKKPPMPPLITSPFLQTCLMITAWTSGIFVVGQWFVRFYYTILFDKLHAQGWMTDYYVQIGVGIMQVIFHAMVFHWAAKVEERRFDAYHKAEARGDVVLILGCCILLTIKFVLQVVEMDYQKNDGFLNSTGFVMRIFGLLTTTASQWLQFFSLRRILALSNRDMKASRRFLPSIAIASFMANVVNFGLTYFETTIIKYQIGHEKEFGFSAVTLMSMIVTQILYPADYLYAFTVAGCWMDLIYRYTRIGYFQLGPPHLDQQLEFDLFEDRRNSVKANRKVSKYRHSMPDIAINGVID</sequence>
<feature type="transmembrane region" description="Helical" evidence="1">
    <location>
        <begin position="86"/>
        <end position="106"/>
    </location>
</feature>
<reference evidence="5" key="1">
    <citation type="submission" date="2016-11" db="UniProtKB">
        <authorList>
            <consortium name="WormBaseParasite"/>
        </authorList>
    </citation>
    <scope>IDENTIFICATION</scope>
</reference>
<feature type="transmembrane region" description="Helical" evidence="1">
    <location>
        <begin position="346"/>
        <end position="368"/>
    </location>
</feature>
<accession>A0A1I7S2B6</accession>
<dbReference type="eggNOG" id="ENOG502SHP4">
    <property type="taxonomic scope" value="Eukaryota"/>
</dbReference>
<dbReference type="Proteomes" id="UP000659654">
    <property type="component" value="Unassembled WGS sequence"/>
</dbReference>
<keyword evidence="4" id="KW-1185">Reference proteome</keyword>
<reference evidence="2" key="2">
    <citation type="submission" date="2020-09" db="EMBL/GenBank/DDBJ databases">
        <authorList>
            <person name="Kikuchi T."/>
        </authorList>
    </citation>
    <scope>NUCLEOTIDE SEQUENCE</scope>
    <source>
        <strain evidence="2">Ka4C1</strain>
    </source>
</reference>
<dbReference type="Proteomes" id="UP000095284">
    <property type="component" value="Unplaced"/>
</dbReference>
<evidence type="ECO:0000313" key="2">
    <source>
        <dbReference type="EMBL" id="CAD5225535.1"/>
    </source>
</evidence>
<evidence type="ECO:0000313" key="3">
    <source>
        <dbReference type="Proteomes" id="UP000095284"/>
    </source>
</evidence>
<feature type="transmembrane region" description="Helical" evidence="1">
    <location>
        <begin position="126"/>
        <end position="145"/>
    </location>
</feature>
<evidence type="ECO:0000313" key="5">
    <source>
        <dbReference type="WBParaSite" id="BXY_0714500.1"/>
    </source>
</evidence>
<dbReference type="EMBL" id="CAJFCV020000004">
    <property type="protein sequence ID" value="CAG9114704.1"/>
    <property type="molecule type" value="Genomic_DNA"/>
</dbReference>
<dbReference type="EMBL" id="CAJFDI010000004">
    <property type="protein sequence ID" value="CAD5225535.1"/>
    <property type="molecule type" value="Genomic_DNA"/>
</dbReference>
<dbReference type="WBParaSite" id="BXY_0714500.1">
    <property type="protein sequence ID" value="BXY_0714500.1"/>
    <property type="gene ID" value="BXY_0714500"/>
</dbReference>